<organism evidence="1">
    <name type="scientific">marine metagenome</name>
    <dbReference type="NCBI Taxonomy" id="408172"/>
    <lineage>
        <taxon>unclassified sequences</taxon>
        <taxon>metagenomes</taxon>
        <taxon>ecological metagenomes</taxon>
    </lineage>
</organism>
<sequence length="37" mass="4127">MRLPTHLPDKDHVIQQDSAMSVGDGYGVAQQRFPYPA</sequence>
<protein>
    <submittedName>
        <fullName evidence="1">Uncharacterized protein</fullName>
    </submittedName>
</protein>
<proteinExistence type="predicted"/>
<reference evidence="1" key="1">
    <citation type="submission" date="2018-05" db="EMBL/GenBank/DDBJ databases">
        <authorList>
            <person name="Lanie J.A."/>
            <person name="Ng W.-L."/>
            <person name="Kazmierczak K.M."/>
            <person name="Andrzejewski T.M."/>
            <person name="Davidsen T.M."/>
            <person name="Wayne K.J."/>
            <person name="Tettelin H."/>
            <person name="Glass J.I."/>
            <person name="Rusch D."/>
            <person name="Podicherti R."/>
            <person name="Tsui H.-C.T."/>
            <person name="Winkler M.E."/>
        </authorList>
    </citation>
    <scope>NUCLEOTIDE SEQUENCE</scope>
</reference>
<accession>A0A381NW27</accession>
<name>A0A381NW27_9ZZZZ</name>
<dbReference type="EMBL" id="UINC01000643">
    <property type="protein sequence ID" value="SUZ58821.1"/>
    <property type="molecule type" value="Genomic_DNA"/>
</dbReference>
<evidence type="ECO:0000313" key="1">
    <source>
        <dbReference type="EMBL" id="SUZ58821.1"/>
    </source>
</evidence>
<gene>
    <name evidence="1" type="ORF">METZ01_LOCUS11675</name>
</gene>
<dbReference type="AlphaFoldDB" id="A0A381NW27"/>